<accession>A0A7R9LUX2</accession>
<keyword evidence="3" id="KW-1185">Reference proteome</keyword>
<keyword evidence="1" id="KW-0812">Transmembrane</keyword>
<reference evidence="2" key="1">
    <citation type="submission" date="2020-11" db="EMBL/GenBank/DDBJ databases">
        <authorList>
            <person name="Tran Van P."/>
        </authorList>
    </citation>
    <scope>NUCLEOTIDE SEQUENCE</scope>
</reference>
<evidence type="ECO:0000313" key="3">
    <source>
        <dbReference type="Proteomes" id="UP000728032"/>
    </source>
</evidence>
<evidence type="ECO:0000256" key="1">
    <source>
        <dbReference type="SAM" id="Phobius"/>
    </source>
</evidence>
<proteinExistence type="predicted"/>
<dbReference type="AlphaFoldDB" id="A0A7R9LUX2"/>
<sequence>MRAHGITLGIPALCGFRFNVEESTINAKKNDLKRDLKCEKKWQLLCEDLHIKQHVLQIPELCFLFRHPFAIQFIKSKKSTKNSFLKVINASNTAWKLLKFGYHYTYKNSAKMQSASVYLVTVIHSYLMLNYLVVSLEFTKRHNVYLAALEVPTVEEINTKLFNSGDPIVLADNWRTLYLRARLQRQRENCFAKNQRKLFQWHRRGTSVEKRSAL</sequence>
<keyword evidence="1" id="KW-0472">Membrane</keyword>
<protein>
    <submittedName>
        <fullName evidence="2">Uncharacterized protein</fullName>
    </submittedName>
</protein>
<feature type="non-terminal residue" evidence="2">
    <location>
        <position position="1"/>
    </location>
</feature>
<dbReference type="EMBL" id="OC917979">
    <property type="protein sequence ID" value="CAD7648415.1"/>
    <property type="molecule type" value="Genomic_DNA"/>
</dbReference>
<evidence type="ECO:0000313" key="2">
    <source>
        <dbReference type="EMBL" id="CAD7648415.1"/>
    </source>
</evidence>
<dbReference type="EMBL" id="CAJPVJ010003154">
    <property type="protein sequence ID" value="CAG2167232.1"/>
    <property type="molecule type" value="Genomic_DNA"/>
</dbReference>
<feature type="transmembrane region" description="Helical" evidence="1">
    <location>
        <begin position="115"/>
        <end position="134"/>
    </location>
</feature>
<name>A0A7R9LUX2_9ACAR</name>
<gene>
    <name evidence="2" type="ORF">ONB1V03_LOCUS6744</name>
</gene>
<keyword evidence="1" id="KW-1133">Transmembrane helix</keyword>
<dbReference type="Proteomes" id="UP000728032">
    <property type="component" value="Unassembled WGS sequence"/>
</dbReference>
<organism evidence="2">
    <name type="scientific">Oppiella nova</name>
    <dbReference type="NCBI Taxonomy" id="334625"/>
    <lineage>
        <taxon>Eukaryota</taxon>
        <taxon>Metazoa</taxon>
        <taxon>Ecdysozoa</taxon>
        <taxon>Arthropoda</taxon>
        <taxon>Chelicerata</taxon>
        <taxon>Arachnida</taxon>
        <taxon>Acari</taxon>
        <taxon>Acariformes</taxon>
        <taxon>Sarcoptiformes</taxon>
        <taxon>Oribatida</taxon>
        <taxon>Brachypylina</taxon>
        <taxon>Oppioidea</taxon>
        <taxon>Oppiidae</taxon>
        <taxon>Oppiella</taxon>
    </lineage>
</organism>